<accession>A0A9D2M3T8</accession>
<gene>
    <name evidence="1" type="ORF">H9943_08455</name>
</gene>
<sequence length="395" mass="44826">MKEMCGIELACELSSLAVFRNVLHLAPMQALLRYLTCNGEVREKISLFGDFVFSLAEDQNDFSAFLRRAVFEDENMYVKAAARHETASPSLAENARHELQVFTHLSTLTPAQLCANIRYDGFLPQFENHFVDFEKEYQLRLQQIDRYGYGVFSSAAMFYVADGNILPVRRAAQQEIENFVGYEDERRKVFDNTRALCEGRPAANVLLYGDAGTGKSSTVKACVKRFFDQGVRLIELRKDQLLSLSSVMEKVADNPLKFIIFIDDLSFNKNDDSFSMLKAALEGSVATKAPNAVIYATSNRRHIVKESFSDRDSGDDIHRADTTQELMSLSDRFGLTVYFAKPDKQLYLQIVHCLARKNGLEIEPEFLEQKAEEFALRKGSRSPRAAEQLIHSLME</sequence>
<reference evidence="1" key="1">
    <citation type="journal article" date="2021" name="PeerJ">
        <title>Extensive microbial diversity within the chicken gut microbiome revealed by metagenomics and culture.</title>
        <authorList>
            <person name="Gilroy R."/>
            <person name="Ravi A."/>
            <person name="Getino M."/>
            <person name="Pursley I."/>
            <person name="Horton D.L."/>
            <person name="Alikhan N.F."/>
            <person name="Baker D."/>
            <person name="Gharbi K."/>
            <person name="Hall N."/>
            <person name="Watson M."/>
            <person name="Adriaenssens E.M."/>
            <person name="Foster-Nyarko E."/>
            <person name="Jarju S."/>
            <person name="Secka A."/>
            <person name="Antonio M."/>
            <person name="Oren A."/>
            <person name="Chaudhuri R.R."/>
            <person name="La Ragione R."/>
            <person name="Hildebrand F."/>
            <person name="Pallen M.J."/>
        </authorList>
    </citation>
    <scope>NUCLEOTIDE SEQUENCE</scope>
    <source>
        <strain evidence="1">ChiBcec8-14828</strain>
    </source>
</reference>
<dbReference type="PANTHER" id="PTHR42935:SF1">
    <property type="entry name" value="SLR0930 PROTEIN"/>
    <property type="match status" value="1"/>
</dbReference>
<keyword evidence="1" id="KW-0067">ATP-binding</keyword>
<dbReference type="InterPro" id="IPR027417">
    <property type="entry name" value="P-loop_NTPase"/>
</dbReference>
<protein>
    <submittedName>
        <fullName evidence="1">ATP-binding protein</fullName>
    </submittedName>
</protein>
<name>A0A9D2M3T8_9FIRM</name>
<evidence type="ECO:0000313" key="1">
    <source>
        <dbReference type="EMBL" id="HJB40408.1"/>
    </source>
</evidence>
<dbReference type="Proteomes" id="UP000824209">
    <property type="component" value="Unassembled WGS sequence"/>
</dbReference>
<comment type="caution">
    <text evidence="1">The sequence shown here is derived from an EMBL/GenBank/DDBJ whole genome shotgun (WGS) entry which is preliminary data.</text>
</comment>
<evidence type="ECO:0000313" key="2">
    <source>
        <dbReference type="Proteomes" id="UP000824209"/>
    </source>
</evidence>
<dbReference type="Gene3D" id="3.40.50.300">
    <property type="entry name" value="P-loop containing nucleotide triphosphate hydrolases"/>
    <property type="match status" value="1"/>
</dbReference>
<dbReference type="GO" id="GO:0005524">
    <property type="term" value="F:ATP binding"/>
    <property type="evidence" value="ECO:0007669"/>
    <property type="project" value="UniProtKB-KW"/>
</dbReference>
<dbReference type="EMBL" id="DWYA01000073">
    <property type="protein sequence ID" value="HJB40408.1"/>
    <property type="molecule type" value="Genomic_DNA"/>
</dbReference>
<dbReference type="InterPro" id="IPR008533">
    <property type="entry name" value="DUF815"/>
</dbReference>
<dbReference type="Pfam" id="PF05673">
    <property type="entry name" value="DUF815"/>
    <property type="match status" value="1"/>
</dbReference>
<dbReference type="AlphaFoldDB" id="A0A9D2M3T8"/>
<dbReference type="CDD" id="cd00009">
    <property type="entry name" value="AAA"/>
    <property type="match status" value="1"/>
</dbReference>
<reference evidence="1" key="2">
    <citation type="submission" date="2021-04" db="EMBL/GenBank/DDBJ databases">
        <authorList>
            <person name="Gilroy R."/>
        </authorList>
    </citation>
    <scope>NUCLEOTIDE SEQUENCE</scope>
    <source>
        <strain evidence="1">ChiBcec8-14828</strain>
    </source>
</reference>
<keyword evidence="1" id="KW-0547">Nucleotide-binding</keyword>
<dbReference type="PANTHER" id="PTHR42935">
    <property type="entry name" value="SLR0930 PROTEIN"/>
    <property type="match status" value="1"/>
</dbReference>
<dbReference type="SUPFAM" id="SSF52540">
    <property type="entry name" value="P-loop containing nucleoside triphosphate hydrolases"/>
    <property type="match status" value="1"/>
</dbReference>
<proteinExistence type="predicted"/>
<organism evidence="1 2">
    <name type="scientific">Candidatus Ruthenibacterium avium</name>
    <dbReference type="NCBI Taxonomy" id="2838751"/>
    <lineage>
        <taxon>Bacteria</taxon>
        <taxon>Bacillati</taxon>
        <taxon>Bacillota</taxon>
        <taxon>Clostridia</taxon>
        <taxon>Eubacteriales</taxon>
        <taxon>Oscillospiraceae</taxon>
        <taxon>Ruthenibacterium</taxon>
    </lineage>
</organism>